<feature type="transmembrane region" description="Helical" evidence="2">
    <location>
        <begin position="431"/>
        <end position="458"/>
    </location>
</feature>
<sequence length="735" mass="82474">MVFYRWCVLVAITMTWRFPCSWPALWFGFVDRFYRKSNNETDGNQTYDNQTLSNVIAPVTLNESNETIRADVAASMRFHDQVEIAHKGMVAVDKQFAAERFEHERLSIQLKGERLLISHLAAQHHRIVCEVMGMLEAIDSPLAVRARYQDGCGNISDGFLEQSVPNGFRRTAKQYMSQLARQAHISALLAVADEELVMLNNTEATELRRECASRDREESRLNDQVPKEREHLKVKILKETHAQLEQHPGLTEDGHFNLTALRMAGARHAIKWWVHSGWERLRLEFANDWRAAIRAMYVRRQRTCAAFVNRHRKHTPRARALEHYVASRVRTLNSTLHGTFGISLDIVGHHASSVADQGVQVVTEVAVVFSQLLVQTGLARGIAGILFASLRWCVAATRFFYRGLEAAWGTATTMIESTPRFYPSVRENPTIALVVALFTPLALALLIKVILLPIIAFLGHIAIDIKRLFGLIVGMARLREKALQNELAIVRSQLAVREEKLTAAAREIAAAKEASRESSAAHVAKLSALRDDIAKLAQRLVDREREFAGDMASVRQQLGEATAELGRAKADALDAAASAFRAKDDEAAAARLEVEAARQSEAAASKALEKAREDNNSLVARSNSLQRTLESLKHDLGRVTRESDKQRCATQRLRMTLTEAIDDRDRALAAKEEWREVASFPSTVDKIDKASAKENELRRIISKLTFSLQEKDMQLDTQRATAKALQQELSSSKRA</sequence>
<dbReference type="EMBL" id="JAQMWT010000341">
    <property type="protein sequence ID" value="KAJ8603995.1"/>
    <property type="molecule type" value="Genomic_DNA"/>
</dbReference>
<evidence type="ECO:0000313" key="4">
    <source>
        <dbReference type="Proteomes" id="UP001230188"/>
    </source>
</evidence>
<keyword evidence="2" id="KW-0812">Transmembrane</keyword>
<evidence type="ECO:0000313" key="3">
    <source>
        <dbReference type="EMBL" id="KAJ8603995.1"/>
    </source>
</evidence>
<feature type="coiled-coil region" evidence="1">
    <location>
        <begin position="708"/>
        <end position="735"/>
    </location>
</feature>
<evidence type="ECO:0000256" key="2">
    <source>
        <dbReference type="SAM" id="Phobius"/>
    </source>
</evidence>
<dbReference type="AlphaFoldDB" id="A0AAD7UH72"/>
<comment type="caution">
    <text evidence="3">The sequence shown here is derived from an EMBL/GenBank/DDBJ whole genome shotgun (WGS) entry which is preliminary data.</text>
</comment>
<feature type="coiled-coil region" evidence="1">
    <location>
        <begin position="526"/>
        <end position="642"/>
    </location>
</feature>
<keyword evidence="2" id="KW-0472">Membrane</keyword>
<dbReference type="PANTHER" id="PTHR45615:SF40">
    <property type="entry name" value="MYOSIN HEAVY CHAIN, NON-MUSCLE"/>
    <property type="match status" value="1"/>
</dbReference>
<proteinExistence type="predicted"/>
<dbReference type="PANTHER" id="PTHR45615">
    <property type="entry name" value="MYOSIN HEAVY CHAIN, NON-MUSCLE"/>
    <property type="match status" value="1"/>
</dbReference>
<accession>A0AAD7UH72</accession>
<dbReference type="GO" id="GO:0051015">
    <property type="term" value="F:actin filament binding"/>
    <property type="evidence" value="ECO:0007669"/>
    <property type="project" value="TreeGrafter"/>
</dbReference>
<keyword evidence="2" id="KW-1133">Transmembrane helix</keyword>
<dbReference type="GO" id="GO:0005737">
    <property type="term" value="C:cytoplasm"/>
    <property type="evidence" value="ECO:0007669"/>
    <property type="project" value="TreeGrafter"/>
</dbReference>
<dbReference type="GO" id="GO:0032982">
    <property type="term" value="C:myosin filament"/>
    <property type="evidence" value="ECO:0007669"/>
    <property type="project" value="TreeGrafter"/>
</dbReference>
<name>A0AAD7UH72_9STRA</name>
<organism evidence="3 4">
    <name type="scientific">Chrysophaeum taylorii</name>
    <dbReference type="NCBI Taxonomy" id="2483200"/>
    <lineage>
        <taxon>Eukaryota</taxon>
        <taxon>Sar</taxon>
        <taxon>Stramenopiles</taxon>
        <taxon>Ochrophyta</taxon>
        <taxon>Pelagophyceae</taxon>
        <taxon>Pelagomonadales</taxon>
        <taxon>Pelagomonadaceae</taxon>
        <taxon>Chrysophaeum</taxon>
    </lineage>
</organism>
<keyword evidence="1" id="KW-0175">Coiled coil</keyword>
<reference evidence="3" key="1">
    <citation type="submission" date="2023-01" db="EMBL/GenBank/DDBJ databases">
        <title>Metagenome sequencing of chrysophaentin producing Chrysophaeum taylorii.</title>
        <authorList>
            <person name="Davison J."/>
            <person name="Bewley C."/>
        </authorList>
    </citation>
    <scope>NUCLEOTIDE SEQUENCE</scope>
    <source>
        <strain evidence="3">NIES-1699</strain>
    </source>
</reference>
<gene>
    <name evidence="3" type="ORF">CTAYLR_003383</name>
</gene>
<protein>
    <submittedName>
        <fullName evidence="3">Uncharacterized protein</fullName>
    </submittedName>
</protein>
<dbReference type="GO" id="GO:0016460">
    <property type="term" value="C:myosin II complex"/>
    <property type="evidence" value="ECO:0007669"/>
    <property type="project" value="TreeGrafter"/>
</dbReference>
<evidence type="ECO:0000256" key="1">
    <source>
        <dbReference type="SAM" id="Coils"/>
    </source>
</evidence>
<dbReference type="Proteomes" id="UP001230188">
    <property type="component" value="Unassembled WGS sequence"/>
</dbReference>
<dbReference type="GO" id="GO:0000146">
    <property type="term" value="F:microfilament motor activity"/>
    <property type="evidence" value="ECO:0007669"/>
    <property type="project" value="TreeGrafter"/>
</dbReference>
<keyword evidence="4" id="KW-1185">Reference proteome</keyword>